<keyword evidence="2" id="KW-1185">Reference proteome</keyword>
<dbReference type="EMBL" id="CAJPWZ010002205">
    <property type="protein sequence ID" value="CAG2233337.1"/>
    <property type="molecule type" value="Genomic_DNA"/>
</dbReference>
<sequence>MTDTENNKTINDGIDFITTIDGEMATKYNNIPPQSHMILSSFSNTPSIPNIMVLERNSTSGKSDIFHVEASELSNIPGSSVVDYCVVPYENLNCFKKFEVLRASELANEGVYIGSVEPRFIPDHSILCWEMESNMFLCVEPSNIEKENINVKNQNVQKRVIYDVKNIPNSWFEDENVINSINSCIRDIEKSNGDQDDVDNIYCEFVNIMHNEMNSKLNTKTKLLNSCNNKRRRFKKPWWSNDLTSKWNETCSAENQYLRCTNNSNKSALRTLYLNKRKNFDKLVQQSKRWYWHQ</sequence>
<organism evidence="1 2">
    <name type="scientific">Mytilus edulis</name>
    <name type="common">Blue mussel</name>
    <dbReference type="NCBI Taxonomy" id="6550"/>
    <lineage>
        <taxon>Eukaryota</taxon>
        <taxon>Metazoa</taxon>
        <taxon>Spiralia</taxon>
        <taxon>Lophotrochozoa</taxon>
        <taxon>Mollusca</taxon>
        <taxon>Bivalvia</taxon>
        <taxon>Autobranchia</taxon>
        <taxon>Pteriomorphia</taxon>
        <taxon>Mytilida</taxon>
        <taxon>Mytiloidea</taxon>
        <taxon>Mytilidae</taxon>
        <taxon>Mytilinae</taxon>
        <taxon>Mytilus</taxon>
    </lineage>
</organism>
<protein>
    <submittedName>
        <fullName evidence="1">Uncharacterized protein</fullName>
    </submittedName>
</protein>
<dbReference type="Proteomes" id="UP000683360">
    <property type="component" value="Unassembled WGS sequence"/>
</dbReference>
<dbReference type="AlphaFoldDB" id="A0A8S3TIK7"/>
<reference evidence="1" key="1">
    <citation type="submission" date="2021-03" db="EMBL/GenBank/DDBJ databases">
        <authorList>
            <person name="Bekaert M."/>
        </authorList>
    </citation>
    <scope>NUCLEOTIDE SEQUENCE</scope>
</reference>
<comment type="caution">
    <text evidence="1">The sequence shown here is derived from an EMBL/GenBank/DDBJ whole genome shotgun (WGS) entry which is preliminary data.</text>
</comment>
<accession>A0A8S3TIK7</accession>
<dbReference type="OrthoDB" id="6630248at2759"/>
<evidence type="ECO:0000313" key="1">
    <source>
        <dbReference type="EMBL" id="CAG2233337.1"/>
    </source>
</evidence>
<gene>
    <name evidence="1" type="ORF">MEDL_45992</name>
</gene>
<proteinExistence type="predicted"/>
<evidence type="ECO:0000313" key="2">
    <source>
        <dbReference type="Proteomes" id="UP000683360"/>
    </source>
</evidence>
<name>A0A8S3TIK7_MYTED</name>